<dbReference type="InterPro" id="IPR015424">
    <property type="entry name" value="PyrdxlP-dep_Trfase"/>
</dbReference>
<proteinExistence type="inferred from homology"/>
<sequence length="207" mass="23821">MQSFGKGPGALGGVVMRDPLIKKYMANSVRGLMYSNGPSFPTIAAIKASFSTLSSADGKQVRTVATEPFHYIPRRNRVYRKQRRQRLRTNIKLFHRLILMHPMQQTISNSSVLKFPSIEHDKNEEISVAIIPIMSEQGQCHKLQQRLQEYRFRTHVVLYPAVSKEEKRVRLMLHADNKPDEIRGFVHVLMNWGWERVQVGAKPGSRL</sequence>
<evidence type="ECO:0000256" key="1">
    <source>
        <dbReference type="ARBA" id="ARBA00001933"/>
    </source>
</evidence>
<name>A0A370CFM6_ASPNG</name>
<protein>
    <recommendedName>
        <fullName evidence="7">Aminotransferase class I/classII domain-containing protein</fullName>
    </recommendedName>
</protein>
<keyword evidence="4" id="KW-0663">Pyridoxal phosphate</keyword>
<dbReference type="VEuPathDB" id="FungiDB:M747DRAFT_301760"/>
<reference evidence="5 6" key="1">
    <citation type="submission" date="2018-07" db="EMBL/GenBank/DDBJ databases">
        <title>Section-level genome sequencing of Aspergillus section Nigri to investigate inter- and intra-species variation.</title>
        <authorList>
            <consortium name="DOE Joint Genome Institute"/>
            <person name="Vesth T.C."/>
            <person name="Nybo J.L."/>
            <person name="Theobald S."/>
            <person name="Frisvad J.C."/>
            <person name="Larsen T.O."/>
            <person name="Nielsen K.F."/>
            <person name="Hoof J.B."/>
            <person name="Brandl J."/>
            <person name="Salamov A."/>
            <person name="Riley R."/>
            <person name="Gladden J.M."/>
            <person name="Phatale P."/>
            <person name="Nielsen M.T."/>
            <person name="Lyhne E.K."/>
            <person name="Kogle M.E."/>
            <person name="Strasser K."/>
            <person name="McDonnell E."/>
            <person name="Barry K."/>
            <person name="Clum A."/>
            <person name="Chen C."/>
            <person name="Nolan M."/>
            <person name="Sandor L."/>
            <person name="Kuo A."/>
            <person name="Lipzen A."/>
            <person name="Hainaut M."/>
            <person name="Drula E."/>
            <person name="Tsang A."/>
            <person name="Magnuson J.K."/>
            <person name="Henrissat B."/>
            <person name="Wiebenga A."/>
            <person name="Simmons B.A."/>
            <person name="Makela M.R."/>
            <person name="De vries R.P."/>
            <person name="Grigoriev I.V."/>
            <person name="Mortensen U.H."/>
            <person name="Baker S.E."/>
            <person name="Andersen M.R."/>
        </authorList>
    </citation>
    <scope>NUCLEOTIDE SEQUENCE [LARGE SCALE GENOMIC DNA]</scope>
    <source>
        <strain evidence="5 6">ATCC 13496</strain>
    </source>
</reference>
<dbReference type="GO" id="GO:0016740">
    <property type="term" value="F:transferase activity"/>
    <property type="evidence" value="ECO:0007669"/>
    <property type="project" value="UniProtKB-KW"/>
</dbReference>
<evidence type="ECO:0000313" key="6">
    <source>
        <dbReference type="Proteomes" id="UP000253845"/>
    </source>
</evidence>
<evidence type="ECO:0000313" key="5">
    <source>
        <dbReference type="EMBL" id="RDH24812.1"/>
    </source>
</evidence>
<organism evidence="5 6">
    <name type="scientific">Aspergillus niger ATCC 13496</name>
    <dbReference type="NCBI Taxonomy" id="1353008"/>
    <lineage>
        <taxon>Eukaryota</taxon>
        <taxon>Fungi</taxon>
        <taxon>Dikarya</taxon>
        <taxon>Ascomycota</taxon>
        <taxon>Pezizomycotina</taxon>
        <taxon>Eurotiomycetes</taxon>
        <taxon>Eurotiomycetidae</taxon>
        <taxon>Eurotiales</taxon>
        <taxon>Aspergillaceae</taxon>
        <taxon>Aspergillus</taxon>
        <taxon>Aspergillus subgen. Circumdati</taxon>
    </lineage>
</organism>
<dbReference type="SUPFAM" id="SSF53383">
    <property type="entry name" value="PLP-dependent transferases"/>
    <property type="match status" value="1"/>
</dbReference>
<dbReference type="InterPro" id="IPR015422">
    <property type="entry name" value="PyrdxlP-dep_Trfase_small"/>
</dbReference>
<dbReference type="Gene3D" id="3.90.1150.10">
    <property type="entry name" value="Aspartate Aminotransferase, domain 1"/>
    <property type="match status" value="1"/>
</dbReference>
<keyword evidence="3" id="KW-0808">Transferase</keyword>
<accession>A0A370CFM6</accession>
<evidence type="ECO:0000256" key="4">
    <source>
        <dbReference type="ARBA" id="ARBA00022898"/>
    </source>
</evidence>
<comment type="cofactor">
    <cofactor evidence="1">
        <name>pyridoxal 5'-phosphate</name>
        <dbReference type="ChEBI" id="CHEBI:597326"/>
    </cofactor>
</comment>
<dbReference type="InterPro" id="IPR050087">
    <property type="entry name" value="AON_synthase_class-II"/>
</dbReference>
<evidence type="ECO:0000256" key="2">
    <source>
        <dbReference type="ARBA" id="ARBA00010008"/>
    </source>
</evidence>
<evidence type="ECO:0008006" key="7">
    <source>
        <dbReference type="Google" id="ProtNLM"/>
    </source>
</evidence>
<dbReference type="EMBL" id="KZ851901">
    <property type="protein sequence ID" value="RDH24812.1"/>
    <property type="molecule type" value="Genomic_DNA"/>
</dbReference>
<comment type="similarity">
    <text evidence="2">Belongs to the class-II pyridoxal-phosphate-dependent aminotransferase family. BioF subfamily.</text>
</comment>
<dbReference type="PANTHER" id="PTHR13693">
    <property type="entry name" value="CLASS II AMINOTRANSFERASE/8-AMINO-7-OXONONANOATE SYNTHASE"/>
    <property type="match status" value="1"/>
</dbReference>
<evidence type="ECO:0000256" key="3">
    <source>
        <dbReference type="ARBA" id="ARBA00022679"/>
    </source>
</evidence>
<dbReference type="PANTHER" id="PTHR13693:SF77">
    <property type="entry name" value="8-AMINO-7-OXONONANOATE SYNTHASE"/>
    <property type="match status" value="1"/>
</dbReference>
<dbReference type="Proteomes" id="UP000253845">
    <property type="component" value="Unassembled WGS sequence"/>
</dbReference>
<dbReference type="InterPro" id="IPR015421">
    <property type="entry name" value="PyrdxlP-dep_Trfase_major"/>
</dbReference>
<gene>
    <name evidence="5" type="ORF">M747DRAFT_301760</name>
</gene>
<dbReference type="Gene3D" id="3.40.640.10">
    <property type="entry name" value="Type I PLP-dependent aspartate aminotransferase-like (Major domain)"/>
    <property type="match status" value="1"/>
</dbReference>
<dbReference type="AlphaFoldDB" id="A0A370CFM6"/>